<dbReference type="EMBL" id="JARGCK010000008">
    <property type="protein sequence ID" value="MDK9866410.1"/>
    <property type="molecule type" value="Genomic_DNA"/>
</dbReference>
<sequence>MGTDKIILEHDIKMDIAYVPHFKNTKVSNINVNYSDILSRLNKRPRVDEKGNNGSIIGGKTDGTKIKDSVLNRTMLTLDYDDLEPHFDFFNEVSSQLDCNFCVYTTTSHVPEAPRYRLFIPLDKAYQLTESEYAGVVDHIANKIIKIDGIDKRSNEIVRVMHLPTVLNDESEYIFKYQDEELLNINSILDKVQNTIVVNAPIKKRDSSYWRDLAFGVGEGERNHSLASISGLLLRRYVPPELAYGLVTAWGKSCNPPMDDSEINKTFNSILKKYMNN</sequence>
<accession>A0AAW7ALD3</accession>
<evidence type="ECO:0000313" key="2">
    <source>
        <dbReference type="EMBL" id="MDK9866410.1"/>
    </source>
</evidence>
<reference evidence="2" key="1">
    <citation type="journal article" date="2023" name="Int. J. Mol. Sci.">
        <title>Antibiotic Resistance/Susceptibility Profiles of Staphylococcus equorum Strains from Cheese, and Genome Analysis for Antibiotic Resistance Genes.</title>
        <authorList>
            <person name="Vazquez L."/>
            <person name="Srednik M.E."/>
            <person name="Rodriguez J."/>
            <person name="Florez A.B."/>
            <person name="Mayo B."/>
        </authorList>
    </citation>
    <scope>NUCLEOTIDE SEQUENCE</scope>
    <source>
        <strain evidence="2">5A3I</strain>
    </source>
</reference>
<dbReference type="InterPro" id="IPR014820">
    <property type="entry name" value="PriCT_1"/>
</dbReference>
<evidence type="ECO:0000313" key="3">
    <source>
        <dbReference type="Proteomes" id="UP001174037"/>
    </source>
</evidence>
<dbReference type="Proteomes" id="UP001174037">
    <property type="component" value="Unassembled WGS sequence"/>
</dbReference>
<proteinExistence type="predicted"/>
<dbReference type="RefSeq" id="WP_285323981.1">
    <property type="nucleotide sequence ID" value="NZ_JARGCK010000008.1"/>
</dbReference>
<reference evidence="2" key="2">
    <citation type="submission" date="2023-03" db="EMBL/GenBank/DDBJ databases">
        <authorList>
            <person name="Vazquez L."/>
            <person name="Rodriguez J."/>
            <person name="Mayo B."/>
            <person name="Florez A.B."/>
        </authorList>
    </citation>
    <scope>NUCLEOTIDE SEQUENCE</scope>
    <source>
        <strain evidence="2">5A3I</strain>
    </source>
</reference>
<gene>
    <name evidence="2" type="ORF">P1A27_10700</name>
</gene>
<name>A0AAW7ALD3_9STAP</name>
<dbReference type="AlphaFoldDB" id="A0AAW7ALD3"/>
<organism evidence="2 3">
    <name type="scientific">Staphylococcus equorum</name>
    <dbReference type="NCBI Taxonomy" id="246432"/>
    <lineage>
        <taxon>Bacteria</taxon>
        <taxon>Bacillati</taxon>
        <taxon>Bacillota</taxon>
        <taxon>Bacilli</taxon>
        <taxon>Bacillales</taxon>
        <taxon>Staphylococcaceae</taxon>
        <taxon>Staphylococcus</taxon>
    </lineage>
</organism>
<protein>
    <submittedName>
        <fullName evidence="2">Primase alpha helix C-terminal domain-containing protein</fullName>
    </submittedName>
</protein>
<dbReference type="Pfam" id="PF08708">
    <property type="entry name" value="PriCT_1"/>
    <property type="match status" value="1"/>
</dbReference>
<evidence type="ECO:0000259" key="1">
    <source>
        <dbReference type="SMART" id="SM00942"/>
    </source>
</evidence>
<comment type="caution">
    <text evidence="2">The sequence shown here is derived from an EMBL/GenBank/DDBJ whole genome shotgun (WGS) entry which is preliminary data.</text>
</comment>
<dbReference type="SMART" id="SM00942">
    <property type="entry name" value="PriCT_1"/>
    <property type="match status" value="1"/>
</dbReference>
<feature type="domain" description="Primase C-terminal 1" evidence="1">
    <location>
        <begin position="212"/>
        <end position="276"/>
    </location>
</feature>